<dbReference type="Proteomes" id="UP001174909">
    <property type="component" value="Unassembled WGS sequence"/>
</dbReference>
<keyword evidence="1" id="KW-0472">Membrane</keyword>
<keyword evidence="3" id="KW-1185">Reference proteome</keyword>
<dbReference type="InterPro" id="IPR018688">
    <property type="entry name" value="PpoB2-like"/>
</dbReference>
<proteinExistence type="predicted"/>
<dbReference type="EMBL" id="CASHTH010003818">
    <property type="protein sequence ID" value="CAI8049812.1"/>
    <property type="molecule type" value="Genomic_DNA"/>
</dbReference>
<feature type="transmembrane region" description="Helical" evidence="1">
    <location>
        <begin position="115"/>
        <end position="146"/>
    </location>
</feature>
<gene>
    <name evidence="2" type="ORF">GBAR_LOCUS27424</name>
</gene>
<evidence type="ECO:0000313" key="2">
    <source>
        <dbReference type="EMBL" id="CAI8049812.1"/>
    </source>
</evidence>
<organism evidence="2 3">
    <name type="scientific">Geodia barretti</name>
    <name type="common">Barrett's horny sponge</name>
    <dbReference type="NCBI Taxonomy" id="519541"/>
    <lineage>
        <taxon>Eukaryota</taxon>
        <taxon>Metazoa</taxon>
        <taxon>Porifera</taxon>
        <taxon>Demospongiae</taxon>
        <taxon>Heteroscleromorpha</taxon>
        <taxon>Tetractinellida</taxon>
        <taxon>Astrophorina</taxon>
        <taxon>Geodiidae</taxon>
        <taxon>Geodia</taxon>
    </lineage>
</organism>
<keyword evidence="1" id="KW-0812">Transmembrane</keyword>
<accession>A0AA35XGA9</accession>
<evidence type="ECO:0008006" key="4">
    <source>
        <dbReference type="Google" id="ProtNLM"/>
    </source>
</evidence>
<feature type="transmembrane region" description="Helical" evidence="1">
    <location>
        <begin position="158"/>
        <end position="176"/>
    </location>
</feature>
<feature type="transmembrane region" description="Helical" evidence="1">
    <location>
        <begin position="20"/>
        <end position="40"/>
    </location>
</feature>
<protein>
    <recommendedName>
        <fullName evidence="4">DUF2182 domain-containing protein</fullName>
    </recommendedName>
</protein>
<reference evidence="2" key="1">
    <citation type="submission" date="2023-03" db="EMBL/GenBank/DDBJ databases">
        <authorList>
            <person name="Steffen K."/>
            <person name="Cardenas P."/>
        </authorList>
    </citation>
    <scope>NUCLEOTIDE SEQUENCE</scope>
</reference>
<dbReference type="AlphaFoldDB" id="A0AA35XGA9"/>
<name>A0AA35XGA9_GEOBA</name>
<feature type="transmembrane region" description="Helical" evidence="1">
    <location>
        <begin position="52"/>
        <end position="76"/>
    </location>
</feature>
<keyword evidence="1" id="KW-1133">Transmembrane helix</keyword>
<sequence length="180" mass="19410">MLLMFAAVNRKRREREAPYVPTGVFLAGYVIVWAAFSLAATTGNWGLHQASLLSSMMGASTSGYLGGALLLVAGVFQWSPLKYACLTQCRTPMGFLMTSWRDGPRGALRMGLEHGAYCLGCCWALMLLLFVLGIMNLVWIAALAAFVLAEKVAPKGEWVSRATGVLMVGWGAWAIVNAAM</sequence>
<evidence type="ECO:0000256" key="1">
    <source>
        <dbReference type="SAM" id="Phobius"/>
    </source>
</evidence>
<evidence type="ECO:0000313" key="3">
    <source>
        <dbReference type="Proteomes" id="UP001174909"/>
    </source>
</evidence>
<comment type="caution">
    <text evidence="2">The sequence shown here is derived from an EMBL/GenBank/DDBJ whole genome shotgun (WGS) entry which is preliminary data.</text>
</comment>
<dbReference type="Pfam" id="PF09948">
    <property type="entry name" value="PpoB2"/>
    <property type="match status" value="1"/>
</dbReference>